<evidence type="ECO:0000313" key="4">
    <source>
        <dbReference type="Proteomes" id="UP000198287"/>
    </source>
</evidence>
<dbReference type="Proteomes" id="UP000198287">
    <property type="component" value="Unassembled WGS sequence"/>
</dbReference>
<sequence>MTIIVFLIDTSASMNQRVFLGGRPTLLDVAKSAVETFVKVRQRSIDSRQDRYMLLTFEEPPTNIKAGWKENLATFMSELKNLQSNGLTTLGNALRHTFDVLNVNRMQHGIDTYGQGKCPFYLEPSIIVCITDGGQLSSNSGVQEELKMHGSSPGSELTREPFRWDQRLFSLVLRMTGQPSGDREIGLVPSDNSAIDAMCEVTGGRSYAITTHRMLHQCIDSLVQKVQAGVVIQFEKYGSDPPSIEGMKTDDEFLVIDEKNGNKISWHSSRRMIYVPRSNQKGFAGGFWPIPESYWPDQSLPTLPSRTAHPCVKFICQPAEPLVVENFPFDKYELEPSPLTQFIIGRKQPTVCWQVYIQNSSRNSPIGFPFGYLKASTNLTTVNLFVMPYNYPVLLPLVDELFRVQKLKPNGEWRAQFAMYVSSMPPYYAGPLKRALLRMGAGNIAQSIPEENYLSYSVLNYLKKLKAQAKTEYDRTCNEVAIKVKASETKRVVTSFKNPFDIPRHQLLDQVARLRTLFLRPSQTSALQHESLHNQPVGQMGNYQEYLKRMPNPLRELESAPVRQHMFGNPFKIDKRMIIDEADIDLLGQGKPTKKENTPTPAPIIPMPPSPIPRGQKRKAGPLPKDFRFRPYKSRRTNHHHRTIEDQDTDTDSSLSSAPSSPMSPLTLTPPASPHMSPLDFADDKENSIGMNSLDTYSSSDNSGFGTDNLIIDESPQNNEDEDDDSTETIPISSFGSMFNNINDMNDVDNNNDRDDENESTPDDHQYPYEMNGSSKNDNDSFIKTSSSHKNNNIKSSSNNNNNNNNTTSTSNKITLLPNSNENGVSMTMPTPTKPAVPIPNHINHVPPITTSNHVGNSNKPKKVKVTTIVNSKTKSTPATELRNSTNELDDDTTFKKNLDLRIRLHTEIRRPVLRLDHFLSQLSNVSGSYVTKQHFIKCLAREALRFKRKKLAKALDQQAEILVPFCRPSAS</sequence>
<dbReference type="Pfam" id="PF15300">
    <property type="entry name" value="INT_SG_DDX_CT_C"/>
    <property type="match status" value="1"/>
</dbReference>
<name>A0A226DNB2_FOLCA</name>
<comment type="caution">
    <text evidence="3">The sequence shown here is derived from an EMBL/GenBank/DDBJ whole genome shotgun (WGS) entry which is preliminary data.</text>
</comment>
<organism evidence="3 4">
    <name type="scientific">Folsomia candida</name>
    <name type="common">Springtail</name>
    <dbReference type="NCBI Taxonomy" id="158441"/>
    <lineage>
        <taxon>Eukaryota</taxon>
        <taxon>Metazoa</taxon>
        <taxon>Ecdysozoa</taxon>
        <taxon>Arthropoda</taxon>
        <taxon>Hexapoda</taxon>
        <taxon>Collembola</taxon>
        <taxon>Entomobryomorpha</taxon>
        <taxon>Isotomoidea</taxon>
        <taxon>Isotomidae</taxon>
        <taxon>Proisotominae</taxon>
        <taxon>Folsomia</taxon>
    </lineage>
</organism>
<dbReference type="Gene3D" id="3.40.50.410">
    <property type="entry name" value="von Willebrand factor, type A domain"/>
    <property type="match status" value="1"/>
</dbReference>
<dbReference type="SUPFAM" id="SSF53300">
    <property type="entry name" value="vWA-like"/>
    <property type="match status" value="1"/>
</dbReference>
<dbReference type="OrthoDB" id="9449012at2759"/>
<accession>A0A226DNB2</accession>
<dbReference type="GO" id="GO:0032039">
    <property type="term" value="C:integrator complex"/>
    <property type="evidence" value="ECO:0007669"/>
    <property type="project" value="TreeGrafter"/>
</dbReference>
<evidence type="ECO:0000256" key="1">
    <source>
        <dbReference type="SAM" id="MobiDB-lite"/>
    </source>
</evidence>
<keyword evidence="4" id="KW-1185">Reference proteome</keyword>
<gene>
    <name evidence="3" type="ORF">Fcan01_18602</name>
</gene>
<dbReference type="GO" id="GO:0034472">
    <property type="term" value="P:snRNA 3'-end processing"/>
    <property type="evidence" value="ECO:0007669"/>
    <property type="project" value="TreeGrafter"/>
</dbReference>
<reference evidence="3 4" key="1">
    <citation type="submission" date="2015-12" db="EMBL/GenBank/DDBJ databases">
        <title>The genome of Folsomia candida.</title>
        <authorList>
            <person name="Faddeeva A."/>
            <person name="Derks M.F."/>
            <person name="Anvar Y."/>
            <person name="Smit S."/>
            <person name="Van Straalen N."/>
            <person name="Roelofs D."/>
        </authorList>
    </citation>
    <scope>NUCLEOTIDE SEQUENCE [LARGE SCALE GENOMIC DNA]</scope>
    <source>
        <strain evidence="3 4">VU population</strain>
        <tissue evidence="3">Whole body</tissue>
    </source>
</reference>
<feature type="region of interest" description="Disordered" evidence="1">
    <location>
        <begin position="588"/>
        <end position="815"/>
    </location>
</feature>
<proteinExistence type="predicted"/>
<dbReference type="InterPro" id="IPR029307">
    <property type="entry name" value="INT_SG_DDX_CT_C"/>
</dbReference>
<feature type="compositionally biased region" description="Basic residues" evidence="1">
    <location>
        <begin position="630"/>
        <end position="642"/>
    </location>
</feature>
<evidence type="ECO:0000259" key="2">
    <source>
        <dbReference type="PROSITE" id="PS50234"/>
    </source>
</evidence>
<feature type="compositionally biased region" description="Low complexity" evidence="1">
    <location>
        <begin position="652"/>
        <end position="670"/>
    </location>
</feature>
<dbReference type="CDD" id="cd00198">
    <property type="entry name" value="vWFA"/>
    <property type="match status" value="1"/>
</dbReference>
<feature type="compositionally biased region" description="Polar residues" evidence="1">
    <location>
        <begin position="689"/>
        <end position="706"/>
    </location>
</feature>
<dbReference type="InterPro" id="IPR036465">
    <property type="entry name" value="vWFA_dom_sf"/>
</dbReference>
<dbReference type="PANTHER" id="PTHR12957">
    <property type="entry name" value="DEAD/H BOX POLYPEPTIDE 26/DICE1-RELATED"/>
    <property type="match status" value="1"/>
</dbReference>
<feature type="compositionally biased region" description="Polar residues" evidence="1">
    <location>
        <begin position="772"/>
        <end position="782"/>
    </location>
</feature>
<dbReference type="InterPro" id="IPR051113">
    <property type="entry name" value="Integrator_subunit6"/>
</dbReference>
<dbReference type="PROSITE" id="PS50234">
    <property type="entry name" value="VWFA"/>
    <property type="match status" value="1"/>
</dbReference>
<dbReference type="Pfam" id="PF25462">
    <property type="entry name" value="Beta-barrel_INTS6"/>
    <property type="match status" value="1"/>
</dbReference>
<protein>
    <submittedName>
        <fullName evidence="3">Integrator complex subunit 6</fullName>
    </submittedName>
</protein>
<dbReference type="FunFam" id="3.40.50.410:FF:000010">
    <property type="entry name" value="Integrator complex subunit 6 like"/>
    <property type="match status" value="1"/>
</dbReference>
<dbReference type="InterPro" id="IPR002035">
    <property type="entry name" value="VWF_A"/>
</dbReference>
<feature type="compositionally biased region" description="Low complexity" evidence="1">
    <location>
        <begin position="740"/>
        <end position="749"/>
    </location>
</feature>
<dbReference type="EMBL" id="LNIX01000015">
    <property type="protein sequence ID" value="OXA46488.1"/>
    <property type="molecule type" value="Genomic_DNA"/>
</dbReference>
<dbReference type="PANTHER" id="PTHR12957:SF2">
    <property type="entry name" value="INTEGRATOR COMPLEX SUBUNIT 6"/>
    <property type="match status" value="1"/>
</dbReference>
<feature type="compositionally biased region" description="Pro residues" evidence="1">
    <location>
        <begin position="600"/>
        <end position="612"/>
    </location>
</feature>
<dbReference type="AlphaFoldDB" id="A0A226DNB2"/>
<feature type="compositionally biased region" description="Polar residues" evidence="1">
    <location>
        <begin position="728"/>
        <end position="739"/>
    </location>
</feature>
<dbReference type="Pfam" id="PF13519">
    <property type="entry name" value="VWA_2"/>
    <property type="match status" value="1"/>
</dbReference>
<dbReference type="InterPro" id="IPR057413">
    <property type="entry name" value="Beta-barrel_INTS6"/>
</dbReference>
<feature type="domain" description="VWFA" evidence="2">
    <location>
        <begin position="3"/>
        <end position="226"/>
    </location>
</feature>
<dbReference type="STRING" id="158441.A0A226DNB2"/>
<feature type="compositionally biased region" description="Low complexity" evidence="1">
    <location>
        <begin position="783"/>
        <end position="815"/>
    </location>
</feature>
<evidence type="ECO:0000313" key="3">
    <source>
        <dbReference type="EMBL" id="OXA46488.1"/>
    </source>
</evidence>